<sequence length="138" mass="15277">MKFTRFIAGCLPALAFTALSHEAATAASLILNLLENIATSNSPTEPFEDHGQDHGQDRQALDILRIAKFRGKARECTEITDGEFLVRLSQHLAFVQRPEETRHEALLRLVEYQAVGQTMSEIVPIDVGTRDQGLGVCM</sequence>
<gene>
    <name evidence="2" type="ORF">JX265_013940</name>
</gene>
<feature type="chain" id="PRO_5040412535" evidence="1">
    <location>
        <begin position="27"/>
        <end position="138"/>
    </location>
</feature>
<dbReference type="AlphaFoldDB" id="A0A9P9W7J0"/>
<name>A0A9P9W7J0_9PEZI</name>
<evidence type="ECO:0000313" key="3">
    <source>
        <dbReference type="Proteomes" id="UP000829685"/>
    </source>
</evidence>
<protein>
    <submittedName>
        <fullName evidence="2">Uncharacterized protein</fullName>
    </submittedName>
</protein>
<keyword evidence="3" id="KW-1185">Reference proteome</keyword>
<feature type="signal peptide" evidence="1">
    <location>
        <begin position="1"/>
        <end position="26"/>
    </location>
</feature>
<dbReference type="EMBL" id="JAFIMR010000099">
    <property type="protein sequence ID" value="KAI1847482.1"/>
    <property type="molecule type" value="Genomic_DNA"/>
</dbReference>
<dbReference type="Proteomes" id="UP000829685">
    <property type="component" value="Unassembled WGS sequence"/>
</dbReference>
<proteinExistence type="predicted"/>
<accession>A0A9P9W7J0</accession>
<reference evidence="2" key="1">
    <citation type="submission" date="2021-03" db="EMBL/GenBank/DDBJ databases">
        <title>Revisited historic fungal species revealed as producer of novel bioactive compounds through whole genome sequencing and comparative genomics.</title>
        <authorList>
            <person name="Vignolle G.A."/>
            <person name="Hochenegger N."/>
            <person name="Mach R.L."/>
            <person name="Mach-Aigner A.R."/>
            <person name="Javad Rahimi M."/>
            <person name="Salim K.A."/>
            <person name="Chan C.M."/>
            <person name="Lim L.B.L."/>
            <person name="Cai F."/>
            <person name="Druzhinina I.S."/>
            <person name="U'Ren J.M."/>
            <person name="Derntl C."/>
        </authorList>
    </citation>
    <scope>NUCLEOTIDE SEQUENCE</scope>
    <source>
        <strain evidence="2">TUCIM 5799</strain>
    </source>
</reference>
<organism evidence="2 3">
    <name type="scientific">Neoarthrinium moseri</name>
    <dbReference type="NCBI Taxonomy" id="1658444"/>
    <lineage>
        <taxon>Eukaryota</taxon>
        <taxon>Fungi</taxon>
        <taxon>Dikarya</taxon>
        <taxon>Ascomycota</taxon>
        <taxon>Pezizomycotina</taxon>
        <taxon>Sordariomycetes</taxon>
        <taxon>Xylariomycetidae</taxon>
        <taxon>Amphisphaeriales</taxon>
        <taxon>Apiosporaceae</taxon>
        <taxon>Neoarthrinium</taxon>
    </lineage>
</organism>
<keyword evidence="1" id="KW-0732">Signal</keyword>
<comment type="caution">
    <text evidence="2">The sequence shown here is derived from an EMBL/GenBank/DDBJ whole genome shotgun (WGS) entry which is preliminary data.</text>
</comment>
<evidence type="ECO:0000313" key="2">
    <source>
        <dbReference type="EMBL" id="KAI1847482.1"/>
    </source>
</evidence>
<evidence type="ECO:0000256" key="1">
    <source>
        <dbReference type="SAM" id="SignalP"/>
    </source>
</evidence>